<proteinExistence type="predicted"/>
<feature type="non-terminal residue" evidence="2">
    <location>
        <position position="167"/>
    </location>
</feature>
<sequence length="167" mass="18142">MPISFNFGPENDPELLAQRPKTPVTLLAGFLGAGKTTLLTHLLDNKHGLRIGVVVNDLASVNIDSQLLRYDHGQHGQVEVAELQNGCVCCSSAEDLFSAVQTLVMRSKDHPFEHILVELSGVGDPQAIRDNWALAMECQLPAALLTCLARVITVVDASSFAHDWQDT</sequence>
<dbReference type="Pfam" id="PF02492">
    <property type="entry name" value="cobW"/>
    <property type="match status" value="1"/>
</dbReference>
<accession>A0A9P1FYZ2</accession>
<protein>
    <submittedName>
        <fullName evidence="3">Metal chaperone YciC</fullName>
    </submittedName>
</protein>
<dbReference type="EMBL" id="CAMXCT010001639">
    <property type="protein sequence ID" value="CAI3991850.1"/>
    <property type="molecule type" value="Genomic_DNA"/>
</dbReference>
<evidence type="ECO:0000313" key="3">
    <source>
        <dbReference type="EMBL" id="CAL4779162.1"/>
    </source>
</evidence>
<dbReference type="EMBL" id="CAMXCT020001639">
    <property type="protein sequence ID" value="CAL1145225.1"/>
    <property type="molecule type" value="Genomic_DNA"/>
</dbReference>
<dbReference type="Gene3D" id="3.40.50.300">
    <property type="entry name" value="P-loop containing nucleotide triphosphate hydrolases"/>
    <property type="match status" value="1"/>
</dbReference>
<reference evidence="2" key="1">
    <citation type="submission" date="2022-10" db="EMBL/GenBank/DDBJ databases">
        <authorList>
            <person name="Chen Y."/>
            <person name="Dougan E. K."/>
            <person name="Chan C."/>
            <person name="Rhodes N."/>
            <person name="Thang M."/>
        </authorList>
    </citation>
    <scope>NUCLEOTIDE SEQUENCE</scope>
</reference>
<evidence type="ECO:0000313" key="4">
    <source>
        <dbReference type="Proteomes" id="UP001152797"/>
    </source>
</evidence>
<gene>
    <name evidence="2" type="ORF">C1SCF055_LOCUS18720</name>
</gene>
<keyword evidence="4" id="KW-1185">Reference proteome</keyword>
<dbReference type="SUPFAM" id="SSF52540">
    <property type="entry name" value="P-loop containing nucleoside triphosphate hydrolases"/>
    <property type="match status" value="1"/>
</dbReference>
<evidence type="ECO:0000259" key="1">
    <source>
        <dbReference type="Pfam" id="PF02492"/>
    </source>
</evidence>
<reference evidence="3 4" key="2">
    <citation type="submission" date="2024-05" db="EMBL/GenBank/DDBJ databases">
        <authorList>
            <person name="Chen Y."/>
            <person name="Shah S."/>
            <person name="Dougan E. K."/>
            <person name="Thang M."/>
            <person name="Chan C."/>
        </authorList>
    </citation>
    <scope>NUCLEOTIDE SEQUENCE [LARGE SCALE GENOMIC DNA]</scope>
</reference>
<dbReference type="InterPro" id="IPR051927">
    <property type="entry name" value="Zn_Chap_cDPG_Synth"/>
</dbReference>
<dbReference type="InterPro" id="IPR027417">
    <property type="entry name" value="P-loop_NTPase"/>
</dbReference>
<name>A0A9P1FYZ2_9DINO</name>
<evidence type="ECO:0000313" key="2">
    <source>
        <dbReference type="EMBL" id="CAI3991850.1"/>
    </source>
</evidence>
<dbReference type="Proteomes" id="UP001152797">
    <property type="component" value="Unassembled WGS sequence"/>
</dbReference>
<dbReference type="PANTHER" id="PTHR43603:SF1">
    <property type="entry name" value="ZINC-REGULATED GTPASE METALLOPROTEIN ACTIVATOR 1"/>
    <property type="match status" value="1"/>
</dbReference>
<comment type="caution">
    <text evidence="2">The sequence shown here is derived from an EMBL/GenBank/DDBJ whole genome shotgun (WGS) entry which is preliminary data.</text>
</comment>
<dbReference type="OrthoDB" id="272672at2759"/>
<feature type="domain" description="CobW/HypB/UreG nucleotide-binding" evidence="1">
    <location>
        <begin position="23"/>
        <end position="161"/>
    </location>
</feature>
<dbReference type="EMBL" id="CAMXCT030001639">
    <property type="protein sequence ID" value="CAL4779162.1"/>
    <property type="molecule type" value="Genomic_DNA"/>
</dbReference>
<dbReference type="PANTHER" id="PTHR43603">
    <property type="entry name" value="COBW DOMAIN-CONTAINING PROTEIN DDB_G0274527"/>
    <property type="match status" value="1"/>
</dbReference>
<dbReference type="AlphaFoldDB" id="A0A9P1FYZ2"/>
<organism evidence="2">
    <name type="scientific">Cladocopium goreaui</name>
    <dbReference type="NCBI Taxonomy" id="2562237"/>
    <lineage>
        <taxon>Eukaryota</taxon>
        <taxon>Sar</taxon>
        <taxon>Alveolata</taxon>
        <taxon>Dinophyceae</taxon>
        <taxon>Suessiales</taxon>
        <taxon>Symbiodiniaceae</taxon>
        <taxon>Cladocopium</taxon>
    </lineage>
</organism>
<dbReference type="InterPro" id="IPR003495">
    <property type="entry name" value="CobW/HypB/UreG_nucleotide-bd"/>
</dbReference>
<dbReference type="CDD" id="cd03112">
    <property type="entry name" value="CobW-like"/>
    <property type="match status" value="1"/>
</dbReference>